<dbReference type="Gene3D" id="3.40.50.620">
    <property type="entry name" value="HUPs"/>
    <property type="match status" value="1"/>
</dbReference>
<dbReference type="InterPro" id="IPR023465">
    <property type="entry name" value="Riboflavin_kinase_dom_sf"/>
</dbReference>
<evidence type="ECO:0000259" key="16">
    <source>
        <dbReference type="SMART" id="SM00904"/>
    </source>
</evidence>
<dbReference type="GO" id="GO:0005524">
    <property type="term" value="F:ATP binding"/>
    <property type="evidence" value="ECO:0007669"/>
    <property type="project" value="UniProtKB-UniRule"/>
</dbReference>
<dbReference type="EC" id="2.7.7.2" evidence="15"/>
<dbReference type="InterPro" id="IPR004821">
    <property type="entry name" value="Cyt_trans-like"/>
</dbReference>
<evidence type="ECO:0000313" key="18">
    <source>
        <dbReference type="Proteomes" id="UP000595362"/>
    </source>
</evidence>
<dbReference type="NCBIfam" id="TIGR00083">
    <property type="entry name" value="ribF"/>
    <property type="match status" value="1"/>
</dbReference>
<comment type="function">
    <text evidence="1">Catalyzes the phosphorylation of riboflavin to FMN followed by the adenylation of FMN to FAD.</text>
</comment>
<protein>
    <recommendedName>
        <fullName evidence="15">Riboflavin biosynthesis protein</fullName>
    </recommendedName>
    <domain>
        <recommendedName>
            <fullName evidence="15">Riboflavin kinase</fullName>
            <ecNumber evidence="15">2.7.1.26</ecNumber>
        </recommendedName>
        <alternativeName>
            <fullName evidence="15">Flavokinase</fullName>
        </alternativeName>
    </domain>
    <domain>
        <recommendedName>
            <fullName evidence="15">FMN adenylyltransferase</fullName>
            <ecNumber evidence="15">2.7.7.2</ecNumber>
        </recommendedName>
        <alternativeName>
            <fullName evidence="15">FAD pyrophosphorylase</fullName>
        </alternativeName>
        <alternativeName>
            <fullName evidence="15">FAD synthase</fullName>
        </alternativeName>
    </domain>
</protein>
<dbReference type="CDD" id="cd02064">
    <property type="entry name" value="FAD_synthetase_N"/>
    <property type="match status" value="1"/>
</dbReference>
<dbReference type="Gene3D" id="2.40.30.30">
    <property type="entry name" value="Riboflavin kinase-like"/>
    <property type="match status" value="1"/>
</dbReference>
<evidence type="ECO:0000256" key="1">
    <source>
        <dbReference type="ARBA" id="ARBA00002121"/>
    </source>
</evidence>
<keyword evidence="8 15" id="KW-0547">Nucleotide-binding</keyword>
<evidence type="ECO:0000256" key="8">
    <source>
        <dbReference type="ARBA" id="ARBA00022741"/>
    </source>
</evidence>
<dbReference type="GO" id="GO:0008531">
    <property type="term" value="F:riboflavin kinase activity"/>
    <property type="evidence" value="ECO:0007669"/>
    <property type="project" value="UniProtKB-UniRule"/>
</dbReference>
<comment type="pathway">
    <text evidence="2 15">Cofactor biosynthesis; FAD biosynthesis; FAD from FMN: step 1/1.</text>
</comment>
<dbReference type="InterPro" id="IPR023468">
    <property type="entry name" value="Riboflavin_kinase"/>
</dbReference>
<evidence type="ECO:0000256" key="13">
    <source>
        <dbReference type="ARBA" id="ARBA00047880"/>
    </source>
</evidence>
<comment type="catalytic activity">
    <reaction evidence="14 15">
        <text>FMN + ATP + H(+) = FAD + diphosphate</text>
        <dbReference type="Rhea" id="RHEA:17237"/>
        <dbReference type="ChEBI" id="CHEBI:15378"/>
        <dbReference type="ChEBI" id="CHEBI:30616"/>
        <dbReference type="ChEBI" id="CHEBI:33019"/>
        <dbReference type="ChEBI" id="CHEBI:57692"/>
        <dbReference type="ChEBI" id="CHEBI:58210"/>
        <dbReference type="EC" id="2.7.7.2"/>
    </reaction>
</comment>
<evidence type="ECO:0000256" key="4">
    <source>
        <dbReference type="ARBA" id="ARBA00022630"/>
    </source>
</evidence>
<dbReference type="Pfam" id="PF01687">
    <property type="entry name" value="Flavokinase"/>
    <property type="match status" value="1"/>
</dbReference>
<dbReference type="UniPathway" id="UPA00276">
    <property type="reaction ID" value="UER00406"/>
</dbReference>
<comment type="pathway">
    <text evidence="3 15">Cofactor biosynthesis; FMN biosynthesis; FMN from riboflavin (ATP route): step 1/1.</text>
</comment>
<evidence type="ECO:0000256" key="9">
    <source>
        <dbReference type="ARBA" id="ARBA00022777"/>
    </source>
</evidence>
<dbReference type="Proteomes" id="UP000595362">
    <property type="component" value="Chromosome"/>
</dbReference>
<keyword evidence="4 15" id="KW-0285">Flavoprotein</keyword>
<dbReference type="FunFam" id="3.40.50.620:FF:000021">
    <property type="entry name" value="Riboflavin biosynthesis protein"/>
    <property type="match status" value="1"/>
</dbReference>
<dbReference type="Pfam" id="PF06574">
    <property type="entry name" value="FAD_syn"/>
    <property type="match status" value="1"/>
</dbReference>
<dbReference type="SUPFAM" id="SSF82114">
    <property type="entry name" value="Riboflavin kinase-like"/>
    <property type="match status" value="1"/>
</dbReference>
<dbReference type="PANTHER" id="PTHR22749:SF6">
    <property type="entry name" value="RIBOFLAVIN KINASE"/>
    <property type="match status" value="1"/>
</dbReference>
<keyword evidence="9 15" id="KW-0418">Kinase</keyword>
<evidence type="ECO:0000256" key="7">
    <source>
        <dbReference type="ARBA" id="ARBA00022695"/>
    </source>
</evidence>
<organism evidence="17 18">
    <name type="scientific">Micavibrio aeruginosavorus</name>
    <dbReference type="NCBI Taxonomy" id="349221"/>
    <lineage>
        <taxon>Bacteria</taxon>
        <taxon>Pseudomonadati</taxon>
        <taxon>Bdellovibrionota</taxon>
        <taxon>Bdellovibrionia</taxon>
        <taxon>Bdellovibrionales</taxon>
        <taxon>Pseudobdellovibrionaceae</taxon>
        <taxon>Micavibrio</taxon>
    </lineage>
</organism>
<evidence type="ECO:0000256" key="10">
    <source>
        <dbReference type="ARBA" id="ARBA00022827"/>
    </source>
</evidence>
<dbReference type="InterPro" id="IPR015864">
    <property type="entry name" value="FAD_synthase"/>
</dbReference>
<keyword evidence="5 15" id="KW-0288">FMN</keyword>
<dbReference type="SMART" id="SM00904">
    <property type="entry name" value="Flavokinase"/>
    <property type="match status" value="1"/>
</dbReference>
<dbReference type="NCBIfam" id="TIGR00125">
    <property type="entry name" value="cyt_tran_rel"/>
    <property type="match status" value="1"/>
</dbReference>
<evidence type="ECO:0000256" key="12">
    <source>
        <dbReference type="ARBA" id="ARBA00023268"/>
    </source>
</evidence>
<name>A0A7T5UH85_9BACT</name>
<dbReference type="GO" id="GO:0006747">
    <property type="term" value="P:FAD biosynthetic process"/>
    <property type="evidence" value="ECO:0007669"/>
    <property type="project" value="UniProtKB-UniRule"/>
</dbReference>
<dbReference type="GO" id="GO:0009398">
    <property type="term" value="P:FMN biosynthetic process"/>
    <property type="evidence" value="ECO:0007669"/>
    <property type="project" value="UniProtKB-UniRule"/>
</dbReference>
<dbReference type="NCBIfam" id="NF004160">
    <property type="entry name" value="PRK05627.1-3"/>
    <property type="match status" value="1"/>
</dbReference>
<proteinExistence type="inferred from homology"/>
<comment type="similarity">
    <text evidence="15">Belongs to the ribF family.</text>
</comment>
<keyword evidence="11 15" id="KW-0067">ATP-binding</keyword>
<dbReference type="AlphaFoldDB" id="A0A7T5UH85"/>
<dbReference type="GO" id="GO:0003919">
    <property type="term" value="F:FMN adenylyltransferase activity"/>
    <property type="evidence" value="ECO:0007669"/>
    <property type="project" value="UniProtKB-UniRule"/>
</dbReference>
<dbReference type="PANTHER" id="PTHR22749">
    <property type="entry name" value="RIBOFLAVIN KINASE/FMN ADENYLYLTRANSFERASE"/>
    <property type="match status" value="1"/>
</dbReference>
<sequence>MQVFKTFRDLPAAATGAVIVIGNFDGVHKGHRILIDRARAQARTLKAPVGVLTFEPHPRALFRPDDPVFRITPEAVKRRQLAAAGVDILYNLKFDWDFASLSPAQFIDQVLRQGLEPAHIIVGADFCFGQLRKGNTTTLKDAGLAVTAIDKIVDEDGDDVSSSAIRQELRHGNIEGANALLGWEWEMEGIVQKGDQRGRELGFPTANVPLGETLHPAYGIYATYVKIVEDGENSPWLPAATNIGIRPMFELQVGQIESYIFDFDRDIYGKTLRIRPVKRLRGEAKFESLESLIAQIKQDCQDARKILLDA</sequence>
<keyword evidence="7 15" id="KW-0548">Nucleotidyltransferase</keyword>
<feature type="domain" description="Riboflavin kinase" evidence="16">
    <location>
        <begin position="180"/>
        <end position="308"/>
    </location>
</feature>
<dbReference type="UniPathway" id="UPA00277">
    <property type="reaction ID" value="UER00407"/>
</dbReference>
<dbReference type="PIRSF" id="PIRSF004491">
    <property type="entry name" value="FAD_Synth"/>
    <property type="match status" value="1"/>
</dbReference>
<evidence type="ECO:0000256" key="3">
    <source>
        <dbReference type="ARBA" id="ARBA00005201"/>
    </source>
</evidence>
<dbReference type="EMBL" id="CP066681">
    <property type="protein sequence ID" value="QQG36160.1"/>
    <property type="molecule type" value="Genomic_DNA"/>
</dbReference>
<dbReference type="SUPFAM" id="SSF52374">
    <property type="entry name" value="Nucleotidylyl transferase"/>
    <property type="match status" value="1"/>
</dbReference>
<dbReference type="InterPro" id="IPR014729">
    <property type="entry name" value="Rossmann-like_a/b/a_fold"/>
</dbReference>
<evidence type="ECO:0000256" key="5">
    <source>
        <dbReference type="ARBA" id="ARBA00022643"/>
    </source>
</evidence>
<dbReference type="EC" id="2.7.1.26" evidence="15"/>
<keyword evidence="12" id="KW-0511">Multifunctional enzyme</keyword>
<reference evidence="17 18" key="1">
    <citation type="submission" date="2020-07" db="EMBL/GenBank/DDBJ databases">
        <title>Huge and variable diversity of episymbiotic CPR bacteria and DPANN archaea in groundwater ecosystems.</title>
        <authorList>
            <person name="He C.Y."/>
            <person name="Keren R."/>
            <person name="Whittaker M."/>
            <person name="Farag I.F."/>
            <person name="Doudna J."/>
            <person name="Cate J.H.D."/>
            <person name="Banfield J.F."/>
        </authorList>
    </citation>
    <scope>NUCLEOTIDE SEQUENCE [LARGE SCALE GENOMIC DNA]</scope>
    <source>
        <strain evidence="17">NC_groundwater_70_Ag_B-0.1um_54_66</strain>
    </source>
</reference>
<evidence type="ECO:0000256" key="14">
    <source>
        <dbReference type="ARBA" id="ARBA00049494"/>
    </source>
</evidence>
<dbReference type="GO" id="GO:0009231">
    <property type="term" value="P:riboflavin biosynthetic process"/>
    <property type="evidence" value="ECO:0007669"/>
    <property type="project" value="InterPro"/>
</dbReference>
<evidence type="ECO:0000256" key="6">
    <source>
        <dbReference type="ARBA" id="ARBA00022679"/>
    </source>
</evidence>
<keyword evidence="10 15" id="KW-0274">FAD</keyword>
<comment type="catalytic activity">
    <reaction evidence="13 15">
        <text>riboflavin + ATP = FMN + ADP + H(+)</text>
        <dbReference type="Rhea" id="RHEA:14357"/>
        <dbReference type="ChEBI" id="CHEBI:15378"/>
        <dbReference type="ChEBI" id="CHEBI:30616"/>
        <dbReference type="ChEBI" id="CHEBI:57986"/>
        <dbReference type="ChEBI" id="CHEBI:58210"/>
        <dbReference type="ChEBI" id="CHEBI:456216"/>
        <dbReference type="EC" id="2.7.1.26"/>
    </reaction>
</comment>
<evidence type="ECO:0000313" key="17">
    <source>
        <dbReference type="EMBL" id="QQG36160.1"/>
    </source>
</evidence>
<dbReference type="InterPro" id="IPR015865">
    <property type="entry name" value="Riboflavin_kinase_bac/euk"/>
</dbReference>
<keyword evidence="6 15" id="KW-0808">Transferase</keyword>
<accession>A0A7T5UH85</accession>
<evidence type="ECO:0000256" key="11">
    <source>
        <dbReference type="ARBA" id="ARBA00022840"/>
    </source>
</evidence>
<evidence type="ECO:0000256" key="15">
    <source>
        <dbReference type="PIRNR" id="PIRNR004491"/>
    </source>
</evidence>
<gene>
    <name evidence="17" type="ORF">HYS17_11835</name>
</gene>
<dbReference type="InterPro" id="IPR002606">
    <property type="entry name" value="Riboflavin_kinase_bac"/>
</dbReference>
<evidence type="ECO:0000256" key="2">
    <source>
        <dbReference type="ARBA" id="ARBA00004726"/>
    </source>
</evidence>